<dbReference type="EMBL" id="CP023445">
    <property type="protein sequence ID" value="ATE56194.1"/>
    <property type="molecule type" value="Genomic_DNA"/>
</dbReference>
<keyword evidence="2" id="KW-1185">Reference proteome</keyword>
<gene>
    <name evidence="1" type="ORF">CNX65_25385</name>
</gene>
<dbReference type="KEGG" id="apre:CNX65_25385"/>
<dbReference type="RefSeq" id="WP_096496015.1">
    <property type="nucleotide sequence ID" value="NZ_CP023445.1"/>
</dbReference>
<sequence>MSDLRWDEVRSFFDPELMGALPDVFVPDTSAEDWQAVFDLVEARGWRWELVQGGAAAPLAPAAEALARPAGAEVVELRVHPAPGVLVIFRPRSAEKIDFDVDLRELRGQDGVDVLCGFLGEIGRELGKPVRTTSEGGSEAHPVLGFDPGLDRVVLLTDPSDRCHHAVTQSMV</sequence>
<accession>A0A290ZB32</accession>
<protein>
    <submittedName>
        <fullName evidence="1">Uncharacterized protein</fullName>
    </submittedName>
</protein>
<reference evidence="1" key="1">
    <citation type="submission" date="2017-09" db="EMBL/GenBank/DDBJ databases">
        <title>Complete Genome Sequence of ansamitocin-producing Bacterium Actinosynnema pretiosum X47.</title>
        <authorList>
            <person name="Cao G."/>
            <person name="Zong G."/>
            <person name="Zhong C."/>
            <person name="Fu J."/>
        </authorList>
    </citation>
    <scope>NUCLEOTIDE SEQUENCE [LARGE SCALE GENOMIC DNA]</scope>
    <source>
        <strain evidence="1">X47</strain>
    </source>
</reference>
<proteinExistence type="predicted"/>
<dbReference type="AlphaFoldDB" id="A0A290ZB32"/>
<evidence type="ECO:0000313" key="1">
    <source>
        <dbReference type="EMBL" id="ATE56194.1"/>
    </source>
</evidence>
<dbReference type="Proteomes" id="UP000218505">
    <property type="component" value="Chromosome"/>
</dbReference>
<evidence type="ECO:0000313" key="2">
    <source>
        <dbReference type="Proteomes" id="UP000218505"/>
    </source>
</evidence>
<name>A0A290ZB32_9PSEU</name>
<organism evidence="1 2">
    <name type="scientific">Actinosynnema pretiosum</name>
    <dbReference type="NCBI Taxonomy" id="42197"/>
    <lineage>
        <taxon>Bacteria</taxon>
        <taxon>Bacillati</taxon>
        <taxon>Actinomycetota</taxon>
        <taxon>Actinomycetes</taxon>
        <taxon>Pseudonocardiales</taxon>
        <taxon>Pseudonocardiaceae</taxon>
        <taxon>Actinosynnema</taxon>
    </lineage>
</organism>